<evidence type="ECO:0000313" key="2">
    <source>
        <dbReference type="Proteomes" id="UP000321085"/>
    </source>
</evidence>
<dbReference type="Proteomes" id="UP000321085">
    <property type="component" value="Unassembled WGS sequence"/>
</dbReference>
<dbReference type="OrthoDB" id="1680494at2"/>
<dbReference type="PANTHER" id="PTHR35271:SF1">
    <property type="entry name" value="ABC TRANSPORTER, SUBSTRATE-BINDING LIPOPROTEIN"/>
    <property type="match status" value="1"/>
</dbReference>
<accession>A0A512BYC7</accession>
<dbReference type="AlphaFoldDB" id="A0A512BYC7"/>
<evidence type="ECO:0000313" key="1">
    <source>
        <dbReference type="EMBL" id="GEO16966.1"/>
    </source>
</evidence>
<dbReference type="RefSeq" id="WP_114186876.1">
    <property type="nucleotide sequence ID" value="NZ_BJYU01000083.1"/>
</dbReference>
<name>A0A512BYC7_9HYPH</name>
<dbReference type="PANTHER" id="PTHR35271">
    <property type="entry name" value="ABC TRANSPORTER, SUBSTRATE-BINDING LIPOPROTEIN-RELATED"/>
    <property type="match status" value="1"/>
</dbReference>
<protein>
    <recommendedName>
        <fullName evidence="3">ABC transporter substrate-binding protein</fullName>
    </recommendedName>
</protein>
<gene>
    <name evidence="1" type="ORF">MAE02_46620</name>
</gene>
<organism evidence="1 2">
    <name type="scientific">Microvirga aerophila</name>
    <dbReference type="NCBI Taxonomy" id="670291"/>
    <lineage>
        <taxon>Bacteria</taxon>
        <taxon>Pseudomonadati</taxon>
        <taxon>Pseudomonadota</taxon>
        <taxon>Alphaproteobacteria</taxon>
        <taxon>Hyphomicrobiales</taxon>
        <taxon>Methylobacteriaceae</taxon>
        <taxon>Microvirga</taxon>
    </lineage>
</organism>
<dbReference type="Pfam" id="PF04392">
    <property type="entry name" value="ABC_sub_bind"/>
    <property type="match status" value="1"/>
</dbReference>
<sequence length="325" mass="35315">MRRREFVIGLGCVAVAWPLRTRAQQGGKIYRIGILEAIPADRNAANLNGLRKGLLDLGYVEGRNLIIEYRSADGRAERFPDLAAELVRLKVDLFVTRGTPATKAVENATGTIPVVMATMGGPGAIVASFARPGGHITGVITFSTELTAKRVEILKELVPSLARVALLHNMGNPAVPPEWDETKAAARALGLEADLLDVRSKDDLSRAFEQTLRQHIGGLVVGADGLTQLHQQMVIDFVDRHRLPAIYPAREYVGAGGLIAYGVNYPDLYFRLATFIEKILKGAKPGELPVEQPTKFELVINLKTARALGLDIVPSLLARADEVME</sequence>
<dbReference type="CDD" id="cd06325">
    <property type="entry name" value="PBP1_ABC_unchar_transporter"/>
    <property type="match status" value="1"/>
</dbReference>
<dbReference type="EMBL" id="BJYU01000083">
    <property type="protein sequence ID" value="GEO16966.1"/>
    <property type="molecule type" value="Genomic_DNA"/>
</dbReference>
<keyword evidence="2" id="KW-1185">Reference proteome</keyword>
<reference evidence="1 2" key="1">
    <citation type="submission" date="2019-07" db="EMBL/GenBank/DDBJ databases">
        <title>Whole genome shotgun sequence of Microvirga aerophila NBRC 106136.</title>
        <authorList>
            <person name="Hosoyama A."/>
            <person name="Uohara A."/>
            <person name="Ohji S."/>
            <person name="Ichikawa N."/>
        </authorList>
    </citation>
    <scope>NUCLEOTIDE SEQUENCE [LARGE SCALE GENOMIC DNA]</scope>
    <source>
        <strain evidence="1 2">NBRC 106136</strain>
    </source>
</reference>
<comment type="caution">
    <text evidence="1">The sequence shown here is derived from an EMBL/GenBank/DDBJ whole genome shotgun (WGS) entry which is preliminary data.</text>
</comment>
<dbReference type="InterPro" id="IPR007487">
    <property type="entry name" value="ABC_transpt-TYRBP-like"/>
</dbReference>
<evidence type="ECO:0008006" key="3">
    <source>
        <dbReference type="Google" id="ProtNLM"/>
    </source>
</evidence>
<proteinExistence type="predicted"/>
<dbReference type="Gene3D" id="3.40.50.2300">
    <property type="match status" value="2"/>
</dbReference>